<evidence type="ECO:0008006" key="10">
    <source>
        <dbReference type="Google" id="ProtNLM"/>
    </source>
</evidence>
<comment type="caution">
    <text evidence="8">The sequence shown here is derived from an EMBL/GenBank/DDBJ whole genome shotgun (WGS) entry which is preliminary data.</text>
</comment>
<evidence type="ECO:0000256" key="6">
    <source>
        <dbReference type="ARBA" id="ARBA00023136"/>
    </source>
</evidence>
<dbReference type="GO" id="GO:0015031">
    <property type="term" value="P:protein transport"/>
    <property type="evidence" value="ECO:0007669"/>
    <property type="project" value="UniProtKB-KW"/>
</dbReference>
<keyword evidence="5" id="KW-1133">Transmembrane helix</keyword>
<organism evidence="8 9">
    <name type="scientific">Chaetoceros tenuissimus</name>
    <dbReference type="NCBI Taxonomy" id="426638"/>
    <lineage>
        <taxon>Eukaryota</taxon>
        <taxon>Sar</taxon>
        <taxon>Stramenopiles</taxon>
        <taxon>Ochrophyta</taxon>
        <taxon>Bacillariophyta</taxon>
        <taxon>Coscinodiscophyceae</taxon>
        <taxon>Chaetocerotophycidae</taxon>
        <taxon>Chaetocerotales</taxon>
        <taxon>Chaetocerotaceae</taxon>
        <taxon>Chaetoceros</taxon>
    </lineage>
</organism>
<keyword evidence="3" id="KW-0812">Transmembrane</keyword>
<dbReference type="PANTHER" id="PTHR15858">
    <property type="entry name" value="IMMEDIATE EARLY RESPONSE 3-INTERACTING PROTEIN 1"/>
    <property type="match status" value="1"/>
</dbReference>
<evidence type="ECO:0000256" key="4">
    <source>
        <dbReference type="ARBA" id="ARBA00022927"/>
    </source>
</evidence>
<dbReference type="GO" id="GO:0000139">
    <property type="term" value="C:Golgi membrane"/>
    <property type="evidence" value="ECO:0007669"/>
    <property type="project" value="TreeGrafter"/>
</dbReference>
<accession>A0AAD3CKG9</accession>
<evidence type="ECO:0000256" key="3">
    <source>
        <dbReference type="ARBA" id="ARBA00022692"/>
    </source>
</evidence>
<dbReference type="Pfam" id="PF08571">
    <property type="entry name" value="Yos1"/>
    <property type="match status" value="1"/>
</dbReference>
<dbReference type="GO" id="GO:0005789">
    <property type="term" value="C:endoplasmic reticulum membrane"/>
    <property type="evidence" value="ECO:0007669"/>
    <property type="project" value="TreeGrafter"/>
</dbReference>
<evidence type="ECO:0000313" key="9">
    <source>
        <dbReference type="Proteomes" id="UP001054902"/>
    </source>
</evidence>
<name>A0AAD3CKG9_9STRA</name>
<comment type="similarity">
    <text evidence="7">Belongs to the YOS1 family.</text>
</comment>
<dbReference type="EMBL" id="BLLK01000022">
    <property type="protein sequence ID" value="GFH46536.1"/>
    <property type="molecule type" value="Genomic_DNA"/>
</dbReference>
<evidence type="ECO:0000313" key="8">
    <source>
        <dbReference type="EMBL" id="GFH46536.1"/>
    </source>
</evidence>
<evidence type="ECO:0000256" key="5">
    <source>
        <dbReference type="ARBA" id="ARBA00022989"/>
    </source>
</evidence>
<dbReference type="GO" id="GO:0030134">
    <property type="term" value="C:COPII-coated ER to Golgi transport vesicle"/>
    <property type="evidence" value="ECO:0007669"/>
    <property type="project" value="TreeGrafter"/>
</dbReference>
<evidence type="ECO:0000256" key="7">
    <source>
        <dbReference type="ARBA" id="ARBA00024203"/>
    </source>
</evidence>
<keyword evidence="2" id="KW-0813">Transport</keyword>
<gene>
    <name evidence="8" type="ORF">CTEN210_03010</name>
</gene>
<reference evidence="8 9" key="1">
    <citation type="journal article" date="2021" name="Sci. Rep.">
        <title>The genome of the diatom Chaetoceros tenuissimus carries an ancient integrated fragment of an extant virus.</title>
        <authorList>
            <person name="Hongo Y."/>
            <person name="Kimura K."/>
            <person name="Takaki Y."/>
            <person name="Yoshida Y."/>
            <person name="Baba S."/>
            <person name="Kobayashi G."/>
            <person name="Nagasaki K."/>
            <person name="Hano T."/>
            <person name="Tomaru Y."/>
        </authorList>
    </citation>
    <scope>NUCLEOTIDE SEQUENCE [LARGE SCALE GENOMIC DNA]</scope>
    <source>
        <strain evidence="8 9">NIES-3715</strain>
    </source>
</reference>
<keyword evidence="9" id="KW-1185">Reference proteome</keyword>
<dbReference type="AlphaFoldDB" id="A0AAD3CKG9"/>
<keyword evidence="4" id="KW-0653">Protein transport</keyword>
<sequence>MGLSLYNIVKAGLLCVNALMILNKPRFLAKYGLDDIHNLRPMENPIKYQAVGILTAVQFLKVPVIALNVVTIVFEILLGGS</sequence>
<dbReference type="PANTHER" id="PTHR15858:SF0">
    <property type="entry name" value="IMMEDIATE EARLY RESPONSE 3-INTERACTING PROTEIN 1"/>
    <property type="match status" value="1"/>
</dbReference>
<proteinExistence type="inferred from homology"/>
<comment type="subcellular location">
    <subcellularLocation>
        <location evidence="1">Membrane</location>
    </subcellularLocation>
</comment>
<dbReference type="GO" id="GO:0006888">
    <property type="term" value="P:endoplasmic reticulum to Golgi vesicle-mediated transport"/>
    <property type="evidence" value="ECO:0007669"/>
    <property type="project" value="TreeGrafter"/>
</dbReference>
<dbReference type="Proteomes" id="UP001054902">
    <property type="component" value="Unassembled WGS sequence"/>
</dbReference>
<evidence type="ECO:0000256" key="1">
    <source>
        <dbReference type="ARBA" id="ARBA00004370"/>
    </source>
</evidence>
<keyword evidence="6" id="KW-0472">Membrane</keyword>
<protein>
    <recommendedName>
        <fullName evidence="10">Yos1-like protein</fullName>
    </recommendedName>
</protein>
<dbReference type="InterPro" id="IPR013880">
    <property type="entry name" value="Yos1"/>
</dbReference>
<evidence type="ECO:0000256" key="2">
    <source>
        <dbReference type="ARBA" id="ARBA00022448"/>
    </source>
</evidence>